<feature type="region of interest" description="Disordered" evidence="1">
    <location>
        <begin position="28"/>
        <end position="80"/>
    </location>
</feature>
<sequence length="230" mass="26395">MYRQESRAIHTRERQNKSYVAVAGINIGGSNTNIAGHQDRSSNHQVKSQGEFQTPNPSVPNTPEDGQTSIKPFQDQEDSSHKCLPIKELLKQAFREEMNDIVKENVYNLWSYMDKTKIKKKINIKEGKKLQHCTAEDPYVVEFPDDDEEMLNPSNEQDQQGIYEDALAREISFNLQIKRKRDETCQFLLEDGTEADSNINNMQIVLKQQKLDAGGKWAEEAGLNKPHYKP</sequence>
<proteinExistence type="predicted"/>
<dbReference type="Proteomes" id="UP001341840">
    <property type="component" value="Unassembled WGS sequence"/>
</dbReference>
<comment type="caution">
    <text evidence="2">The sequence shown here is derived from an EMBL/GenBank/DDBJ whole genome shotgun (WGS) entry which is preliminary data.</text>
</comment>
<keyword evidence="3" id="KW-1185">Reference proteome</keyword>
<protein>
    <submittedName>
        <fullName evidence="2">Uncharacterized protein</fullName>
    </submittedName>
</protein>
<evidence type="ECO:0000313" key="3">
    <source>
        <dbReference type="Proteomes" id="UP001341840"/>
    </source>
</evidence>
<name>A0ABU6RMN3_9FABA</name>
<dbReference type="EMBL" id="JASCZI010030900">
    <property type="protein sequence ID" value="MED6125262.1"/>
    <property type="molecule type" value="Genomic_DNA"/>
</dbReference>
<reference evidence="2 3" key="1">
    <citation type="journal article" date="2023" name="Plants (Basel)">
        <title>Bridging the Gap: Combining Genomics and Transcriptomics Approaches to Understand Stylosanthes scabra, an Orphan Legume from the Brazilian Caatinga.</title>
        <authorList>
            <person name="Ferreira-Neto J.R.C."/>
            <person name="da Silva M.D."/>
            <person name="Binneck E."/>
            <person name="de Melo N.F."/>
            <person name="da Silva R.H."/>
            <person name="de Melo A.L.T.M."/>
            <person name="Pandolfi V."/>
            <person name="Bustamante F.O."/>
            <person name="Brasileiro-Vidal A.C."/>
            <person name="Benko-Iseppon A.M."/>
        </authorList>
    </citation>
    <scope>NUCLEOTIDE SEQUENCE [LARGE SCALE GENOMIC DNA]</scope>
    <source>
        <tissue evidence="2">Leaves</tissue>
    </source>
</reference>
<feature type="compositionally biased region" description="Polar residues" evidence="1">
    <location>
        <begin position="43"/>
        <end position="71"/>
    </location>
</feature>
<evidence type="ECO:0000313" key="2">
    <source>
        <dbReference type="EMBL" id="MED6125262.1"/>
    </source>
</evidence>
<accession>A0ABU6RMN3</accession>
<gene>
    <name evidence="2" type="ORF">PIB30_066988</name>
</gene>
<organism evidence="2 3">
    <name type="scientific">Stylosanthes scabra</name>
    <dbReference type="NCBI Taxonomy" id="79078"/>
    <lineage>
        <taxon>Eukaryota</taxon>
        <taxon>Viridiplantae</taxon>
        <taxon>Streptophyta</taxon>
        <taxon>Embryophyta</taxon>
        <taxon>Tracheophyta</taxon>
        <taxon>Spermatophyta</taxon>
        <taxon>Magnoliopsida</taxon>
        <taxon>eudicotyledons</taxon>
        <taxon>Gunneridae</taxon>
        <taxon>Pentapetalae</taxon>
        <taxon>rosids</taxon>
        <taxon>fabids</taxon>
        <taxon>Fabales</taxon>
        <taxon>Fabaceae</taxon>
        <taxon>Papilionoideae</taxon>
        <taxon>50 kb inversion clade</taxon>
        <taxon>dalbergioids sensu lato</taxon>
        <taxon>Dalbergieae</taxon>
        <taxon>Pterocarpus clade</taxon>
        <taxon>Stylosanthes</taxon>
    </lineage>
</organism>
<evidence type="ECO:0000256" key="1">
    <source>
        <dbReference type="SAM" id="MobiDB-lite"/>
    </source>
</evidence>